<keyword evidence="1" id="KW-0472">Membrane</keyword>
<keyword evidence="1" id="KW-0812">Transmembrane</keyword>
<keyword evidence="3" id="KW-1185">Reference proteome</keyword>
<dbReference type="Proteomes" id="UP000182658">
    <property type="component" value="Unassembled WGS sequence"/>
</dbReference>
<evidence type="ECO:0000256" key="1">
    <source>
        <dbReference type="SAM" id="Phobius"/>
    </source>
</evidence>
<keyword evidence="1" id="KW-1133">Transmembrane helix</keyword>
<dbReference type="EMBL" id="KV875093">
    <property type="protein sequence ID" value="OIW35732.1"/>
    <property type="molecule type" value="Genomic_DNA"/>
</dbReference>
<name>A0A1J7K1Y1_9PEZI</name>
<evidence type="ECO:0000313" key="2">
    <source>
        <dbReference type="EMBL" id="OIW35732.1"/>
    </source>
</evidence>
<evidence type="ECO:0000313" key="3">
    <source>
        <dbReference type="Proteomes" id="UP000182658"/>
    </source>
</evidence>
<feature type="transmembrane region" description="Helical" evidence="1">
    <location>
        <begin position="31"/>
        <end position="53"/>
    </location>
</feature>
<reference evidence="2 3" key="1">
    <citation type="submission" date="2016-10" db="EMBL/GenBank/DDBJ databases">
        <title>Draft genome sequence of Coniochaeta ligniaria NRRL30616, a lignocellulolytic fungus for bioabatement of inhibitors in plant biomass hydrolysates.</title>
        <authorList>
            <consortium name="DOE Joint Genome Institute"/>
            <person name="Jimenez D.J."/>
            <person name="Hector R.E."/>
            <person name="Riley R."/>
            <person name="Sun H."/>
            <person name="Grigoriev I.V."/>
            <person name="Van Elsas J.D."/>
            <person name="Nichols N.N."/>
        </authorList>
    </citation>
    <scope>NUCLEOTIDE SEQUENCE [LARGE SCALE GENOMIC DNA]</scope>
    <source>
        <strain evidence="2 3">NRRL 30616</strain>
    </source>
</reference>
<dbReference type="InParanoid" id="A0A1J7K1Y1"/>
<organism evidence="2 3">
    <name type="scientific">Coniochaeta ligniaria NRRL 30616</name>
    <dbReference type="NCBI Taxonomy" id="1408157"/>
    <lineage>
        <taxon>Eukaryota</taxon>
        <taxon>Fungi</taxon>
        <taxon>Dikarya</taxon>
        <taxon>Ascomycota</taxon>
        <taxon>Pezizomycotina</taxon>
        <taxon>Sordariomycetes</taxon>
        <taxon>Sordariomycetidae</taxon>
        <taxon>Coniochaetales</taxon>
        <taxon>Coniochaetaceae</taxon>
        <taxon>Coniochaeta</taxon>
    </lineage>
</organism>
<accession>A0A1J7K1Y1</accession>
<dbReference type="AlphaFoldDB" id="A0A1J7K1Y1"/>
<proteinExistence type="predicted"/>
<protein>
    <submittedName>
        <fullName evidence="2">Uncharacterized protein</fullName>
    </submittedName>
</protein>
<gene>
    <name evidence="2" type="ORF">CONLIGDRAFT_676631</name>
</gene>
<sequence length="59" mass="6606">MSNMILASFLSSTLRQVCSKRSSRKSVFLRNLFYVGLALQVQIFLALLVYYVGSVDDVG</sequence>